<name>A0A098E7A3_9ZZZZ</name>
<keyword evidence="5" id="KW-0663">Pyridoxal phosphate</keyword>
<dbReference type="Gene3D" id="3.40.640.10">
    <property type="entry name" value="Type I PLP-dependent aspartate aminotransferase-like (Major domain)"/>
    <property type="match status" value="1"/>
</dbReference>
<dbReference type="InterPro" id="IPR015422">
    <property type="entry name" value="PyrdxlP-dep_Trfase_small"/>
</dbReference>
<dbReference type="CDD" id="cd00609">
    <property type="entry name" value="AAT_like"/>
    <property type="match status" value="1"/>
</dbReference>
<organism evidence="7">
    <name type="scientific">groundwater metagenome</name>
    <dbReference type="NCBI Taxonomy" id="717931"/>
    <lineage>
        <taxon>unclassified sequences</taxon>
        <taxon>metagenomes</taxon>
        <taxon>ecological metagenomes</taxon>
    </lineage>
</organism>
<protein>
    <submittedName>
        <fullName evidence="7">Aspartate aminotransferase</fullName>
        <ecNumber evidence="7">2.6.1.1</ecNumber>
    </submittedName>
</protein>
<evidence type="ECO:0000256" key="2">
    <source>
        <dbReference type="ARBA" id="ARBA00007441"/>
    </source>
</evidence>
<keyword evidence="3 7" id="KW-0032">Aminotransferase</keyword>
<evidence type="ECO:0000256" key="3">
    <source>
        <dbReference type="ARBA" id="ARBA00022576"/>
    </source>
</evidence>
<reference evidence="7" key="1">
    <citation type="submission" date="2014-09" db="EMBL/GenBank/DDBJ databases">
        <authorList>
            <person name="Probst J Alexander"/>
        </authorList>
    </citation>
    <scope>NUCLEOTIDE SEQUENCE</scope>
</reference>
<dbReference type="InterPro" id="IPR004838">
    <property type="entry name" value="NHTrfase_class1_PyrdxlP-BS"/>
</dbReference>
<dbReference type="Pfam" id="PF00155">
    <property type="entry name" value="Aminotran_1_2"/>
    <property type="match status" value="1"/>
</dbReference>
<keyword evidence="4 7" id="KW-0808">Transferase</keyword>
<dbReference type="GO" id="GO:0006520">
    <property type="term" value="P:amino acid metabolic process"/>
    <property type="evidence" value="ECO:0007669"/>
    <property type="project" value="InterPro"/>
</dbReference>
<dbReference type="AlphaFoldDB" id="A0A098E7A3"/>
<dbReference type="InterPro" id="IPR050596">
    <property type="entry name" value="AspAT/PAT-like"/>
</dbReference>
<dbReference type="SUPFAM" id="SSF53383">
    <property type="entry name" value="PLP-dependent transferases"/>
    <property type="match status" value="1"/>
</dbReference>
<dbReference type="PANTHER" id="PTHR46383:SF3">
    <property type="entry name" value="ASPARTATE AMINOTRANSFERASE-RELATED"/>
    <property type="match status" value="1"/>
</dbReference>
<dbReference type="InterPro" id="IPR015421">
    <property type="entry name" value="PyrdxlP-dep_Trfase_major"/>
</dbReference>
<dbReference type="InterPro" id="IPR015424">
    <property type="entry name" value="PyrdxlP-dep_Trfase"/>
</dbReference>
<comment type="similarity">
    <text evidence="2">Belongs to the class-I pyridoxal-phosphate-dependent aminotransferase family.</text>
</comment>
<evidence type="ECO:0000313" key="7">
    <source>
        <dbReference type="EMBL" id="CEG11384.1"/>
    </source>
</evidence>
<dbReference type="PANTHER" id="PTHR46383">
    <property type="entry name" value="ASPARTATE AMINOTRANSFERASE"/>
    <property type="match status" value="1"/>
</dbReference>
<evidence type="ECO:0000256" key="5">
    <source>
        <dbReference type="ARBA" id="ARBA00022898"/>
    </source>
</evidence>
<dbReference type="PROSITE" id="PS00105">
    <property type="entry name" value="AA_TRANSFER_CLASS_1"/>
    <property type="match status" value="1"/>
</dbReference>
<dbReference type="FunFam" id="3.40.640.10:FF:000033">
    <property type="entry name" value="Aspartate aminotransferase"/>
    <property type="match status" value="1"/>
</dbReference>
<proteinExistence type="inferred from homology"/>
<evidence type="ECO:0000256" key="1">
    <source>
        <dbReference type="ARBA" id="ARBA00001933"/>
    </source>
</evidence>
<dbReference type="EMBL" id="CCXY01000048">
    <property type="protein sequence ID" value="CEG11384.1"/>
    <property type="molecule type" value="Genomic_DNA"/>
</dbReference>
<gene>
    <name evidence="7" type="primary">aspC</name>
    <name evidence="7" type="ORF">MSIBF_A1410020</name>
</gene>
<dbReference type="EC" id="2.6.1.1" evidence="7"/>
<dbReference type="Gene3D" id="3.90.1150.10">
    <property type="entry name" value="Aspartate Aminotransferase, domain 1"/>
    <property type="match status" value="1"/>
</dbReference>
<sequence length="395" mass="44854">MFYIFHSKMKKISDRVCKIEPSGIRKFFDLAQKEKDVITLGIGEPDFDVPEKIKDGAIRAIENSYNHYTSNYGLLELREKISKKLRKFNKISADSEKEILITSGSSEGLDLAFRTLVNPNDEILIPSPSYVSYIPTTLLSGGIPVVVPAYEKDEFRLLPEEIEKRLTKRTKCIVLASPNNPTGAALRRKDIEEIADIAMKNDLFVISDELYEYLIYDNEEHFSIASISEMKERTITVNGFSKSYAMTGLRLGYVAASEEIIEGMMKIHQYGMLCAPSISQYAALEFENCEKDVKAMAEIYEMRRNLLYKRLNEIDGISAVKPKGAFYIFPNIKQSRLSSENFAERLLKEAKVVVIPGNIFGKDGEGYVRISYSTSTENIEKALERIEKFMGNLNL</sequence>
<dbReference type="InterPro" id="IPR004839">
    <property type="entry name" value="Aminotransferase_I/II_large"/>
</dbReference>
<dbReference type="GO" id="GO:0030170">
    <property type="term" value="F:pyridoxal phosphate binding"/>
    <property type="evidence" value="ECO:0007669"/>
    <property type="project" value="InterPro"/>
</dbReference>
<evidence type="ECO:0000259" key="6">
    <source>
        <dbReference type="Pfam" id="PF00155"/>
    </source>
</evidence>
<dbReference type="GO" id="GO:0004069">
    <property type="term" value="F:L-aspartate:2-oxoglutarate aminotransferase activity"/>
    <property type="evidence" value="ECO:0007669"/>
    <property type="project" value="UniProtKB-EC"/>
</dbReference>
<evidence type="ECO:0000256" key="4">
    <source>
        <dbReference type="ARBA" id="ARBA00022679"/>
    </source>
</evidence>
<accession>A0A098E7A3</accession>
<feature type="domain" description="Aminotransferase class I/classII large" evidence="6">
    <location>
        <begin position="35"/>
        <end position="386"/>
    </location>
</feature>
<comment type="cofactor">
    <cofactor evidence="1">
        <name>pyridoxal 5'-phosphate</name>
        <dbReference type="ChEBI" id="CHEBI:597326"/>
    </cofactor>
</comment>